<dbReference type="SUPFAM" id="SSF56300">
    <property type="entry name" value="Metallo-dependent phosphatases"/>
    <property type="match status" value="1"/>
</dbReference>
<dbReference type="InterPro" id="IPR029052">
    <property type="entry name" value="Metallo-depent_PP-like"/>
</dbReference>
<name>X1ANA2_9ZZZZ</name>
<dbReference type="EMBL" id="BART01019286">
    <property type="protein sequence ID" value="GAG84215.1"/>
    <property type="molecule type" value="Genomic_DNA"/>
</dbReference>
<dbReference type="Gene3D" id="3.60.21.10">
    <property type="match status" value="1"/>
</dbReference>
<sequence length="59" mass="6902">NLKLLIRSHECFPEGYRWFFHNHLLSIFSSANYRGINAPNPASYAIIKNDEIILKLLEL</sequence>
<accession>X1ANA2</accession>
<dbReference type="InterPro" id="IPR006186">
    <property type="entry name" value="Ser/Thr-sp_prot-phosphatase"/>
</dbReference>
<comment type="caution">
    <text evidence="1">The sequence shown here is derived from an EMBL/GenBank/DDBJ whole genome shotgun (WGS) entry which is preliminary data.</text>
</comment>
<protein>
    <recommendedName>
        <fullName evidence="2">Serine/threonine specific protein phosphatases domain-containing protein</fullName>
    </recommendedName>
</protein>
<reference evidence="1" key="1">
    <citation type="journal article" date="2014" name="Front. Microbiol.">
        <title>High frequency of phylogenetically diverse reductive dehalogenase-homologous genes in deep subseafloor sedimentary metagenomes.</title>
        <authorList>
            <person name="Kawai M."/>
            <person name="Futagami T."/>
            <person name="Toyoda A."/>
            <person name="Takaki Y."/>
            <person name="Nishi S."/>
            <person name="Hori S."/>
            <person name="Arai W."/>
            <person name="Tsubouchi T."/>
            <person name="Morono Y."/>
            <person name="Uchiyama I."/>
            <person name="Ito T."/>
            <person name="Fujiyama A."/>
            <person name="Inagaki F."/>
            <person name="Takami H."/>
        </authorList>
    </citation>
    <scope>NUCLEOTIDE SEQUENCE</scope>
    <source>
        <strain evidence="1">Expedition CK06-06</strain>
    </source>
</reference>
<dbReference type="AlphaFoldDB" id="X1ANA2"/>
<dbReference type="GO" id="GO:0016787">
    <property type="term" value="F:hydrolase activity"/>
    <property type="evidence" value="ECO:0007669"/>
    <property type="project" value="InterPro"/>
</dbReference>
<dbReference type="PRINTS" id="PR00114">
    <property type="entry name" value="STPHPHTASE"/>
</dbReference>
<organism evidence="1">
    <name type="scientific">marine sediment metagenome</name>
    <dbReference type="NCBI Taxonomy" id="412755"/>
    <lineage>
        <taxon>unclassified sequences</taxon>
        <taxon>metagenomes</taxon>
        <taxon>ecological metagenomes</taxon>
    </lineage>
</organism>
<proteinExistence type="predicted"/>
<feature type="non-terminal residue" evidence="1">
    <location>
        <position position="1"/>
    </location>
</feature>
<evidence type="ECO:0000313" key="1">
    <source>
        <dbReference type="EMBL" id="GAG84215.1"/>
    </source>
</evidence>
<gene>
    <name evidence="1" type="ORF">S01H4_36132</name>
</gene>
<evidence type="ECO:0008006" key="2">
    <source>
        <dbReference type="Google" id="ProtNLM"/>
    </source>
</evidence>